<keyword evidence="2" id="KW-0408">Iron</keyword>
<gene>
    <name evidence="6" type="ORF">CWB98_01115</name>
</gene>
<dbReference type="PANTHER" id="PTHR43212">
    <property type="entry name" value="QUERCETIN 2,3-DIOXYGENASE"/>
    <property type="match status" value="1"/>
</dbReference>
<dbReference type="PIRSF" id="PIRSF006232">
    <property type="entry name" value="Pirin"/>
    <property type="match status" value="1"/>
</dbReference>
<evidence type="ECO:0000259" key="4">
    <source>
        <dbReference type="Pfam" id="PF02678"/>
    </source>
</evidence>
<dbReference type="Proteomes" id="UP000306719">
    <property type="component" value="Unassembled WGS sequence"/>
</dbReference>
<sequence>MPSIRRASERGQVNLGWLHSQHTFSFGHYYDPKHMGFSMLRVINDDTVAPGMGFDTHAHRDMEIISYVIQGALEHKDSRGNHHIIPAGDVQLMSAGTGIAHSEYNHSATEQTRFLQIWIRPDVKGLSPSYAQANIEQDGPLTSLVTPNGQHGSLVIHQDASLHRLKLSQGDTYTLNTHSRWGYLHIVEGTAHSGEIRLEPGDAIGLTAQESVTVTATTPLEALWFELPPG</sequence>
<dbReference type="SUPFAM" id="SSF51182">
    <property type="entry name" value="RmlC-like cupins"/>
    <property type="match status" value="1"/>
</dbReference>
<dbReference type="InterPro" id="IPR011051">
    <property type="entry name" value="RmlC_Cupin_sf"/>
</dbReference>
<dbReference type="PANTHER" id="PTHR43212:SF3">
    <property type="entry name" value="QUERCETIN 2,3-DIOXYGENASE"/>
    <property type="match status" value="1"/>
</dbReference>
<evidence type="ECO:0000313" key="6">
    <source>
        <dbReference type="EMBL" id="TMP39216.1"/>
    </source>
</evidence>
<dbReference type="OrthoDB" id="9780903at2"/>
<name>A0A5S3X463_9GAMM</name>
<dbReference type="RefSeq" id="WP_138543143.1">
    <property type="nucleotide sequence ID" value="NZ_PNCJ01000005.1"/>
</dbReference>
<keyword evidence="2" id="KW-0479">Metal-binding</keyword>
<dbReference type="Gene3D" id="2.60.120.10">
    <property type="entry name" value="Jelly Rolls"/>
    <property type="match status" value="2"/>
</dbReference>
<feature type="binding site" evidence="2">
    <location>
        <position position="103"/>
    </location>
    <ligand>
        <name>Fe cation</name>
        <dbReference type="ChEBI" id="CHEBI:24875"/>
    </ligand>
</feature>
<protein>
    <submittedName>
        <fullName evidence="6">Pirin family protein</fullName>
    </submittedName>
</protein>
<accession>A0A5S3X463</accession>
<feature type="binding site" evidence="2">
    <location>
        <position position="101"/>
    </location>
    <ligand>
        <name>Fe cation</name>
        <dbReference type="ChEBI" id="CHEBI:24875"/>
    </ligand>
</feature>
<evidence type="ECO:0000256" key="1">
    <source>
        <dbReference type="ARBA" id="ARBA00008416"/>
    </source>
</evidence>
<evidence type="ECO:0000259" key="5">
    <source>
        <dbReference type="Pfam" id="PF17954"/>
    </source>
</evidence>
<dbReference type="CDD" id="cd02910">
    <property type="entry name" value="cupin_Yhhw_N"/>
    <property type="match status" value="1"/>
</dbReference>
<dbReference type="InterPro" id="IPR014710">
    <property type="entry name" value="RmlC-like_jellyroll"/>
</dbReference>
<dbReference type="InterPro" id="IPR003829">
    <property type="entry name" value="Pirin_N_dom"/>
</dbReference>
<dbReference type="Pfam" id="PF17954">
    <property type="entry name" value="Pirin_C_2"/>
    <property type="match status" value="1"/>
</dbReference>
<comment type="caution">
    <text evidence="6">The sequence shown here is derived from an EMBL/GenBank/DDBJ whole genome shotgun (WGS) entry which is preliminary data.</text>
</comment>
<evidence type="ECO:0000256" key="3">
    <source>
        <dbReference type="RuleBase" id="RU003457"/>
    </source>
</evidence>
<dbReference type="AlphaFoldDB" id="A0A5S3X463"/>
<dbReference type="InterPro" id="IPR041602">
    <property type="entry name" value="Quercetinase_C"/>
</dbReference>
<feature type="binding site" evidence="2">
    <location>
        <position position="59"/>
    </location>
    <ligand>
        <name>Fe cation</name>
        <dbReference type="ChEBI" id="CHEBI:24875"/>
    </ligand>
</feature>
<reference evidence="6 7" key="1">
    <citation type="submission" date="2018-01" db="EMBL/GenBank/DDBJ databases">
        <authorList>
            <person name="Paulsen S."/>
            <person name="Gram L.K."/>
        </authorList>
    </citation>
    <scope>NUCLEOTIDE SEQUENCE [LARGE SCALE GENOMIC DNA]</scope>
    <source>
        <strain evidence="6 7">S2599</strain>
    </source>
</reference>
<dbReference type="GO" id="GO:0046872">
    <property type="term" value="F:metal ion binding"/>
    <property type="evidence" value="ECO:0007669"/>
    <property type="project" value="UniProtKB-KW"/>
</dbReference>
<feature type="domain" description="Pirin N-terminal" evidence="4">
    <location>
        <begin position="9"/>
        <end position="119"/>
    </location>
</feature>
<dbReference type="EMBL" id="PNCJ01000005">
    <property type="protein sequence ID" value="TMP39216.1"/>
    <property type="molecule type" value="Genomic_DNA"/>
</dbReference>
<proteinExistence type="inferred from homology"/>
<evidence type="ECO:0000313" key="7">
    <source>
        <dbReference type="Proteomes" id="UP000306719"/>
    </source>
</evidence>
<dbReference type="InterPro" id="IPR012093">
    <property type="entry name" value="Pirin"/>
</dbReference>
<feature type="domain" description="Quercetin 2,3-dioxygenase C-terminal cupin" evidence="5">
    <location>
        <begin position="144"/>
        <end position="227"/>
    </location>
</feature>
<comment type="cofactor">
    <cofactor evidence="2">
        <name>Fe cation</name>
        <dbReference type="ChEBI" id="CHEBI:24875"/>
    </cofactor>
    <text evidence="2">Binds 1 Fe cation per subunit.</text>
</comment>
<evidence type="ECO:0000256" key="2">
    <source>
        <dbReference type="PIRSR" id="PIRSR006232-1"/>
    </source>
</evidence>
<dbReference type="Pfam" id="PF02678">
    <property type="entry name" value="Pirin"/>
    <property type="match status" value="1"/>
</dbReference>
<reference evidence="7" key="2">
    <citation type="submission" date="2019-06" db="EMBL/GenBank/DDBJ databases">
        <title>Co-occurence of chitin degradation, pigmentation and bioactivity in marine Pseudoalteromonas.</title>
        <authorList>
            <person name="Sonnenschein E.C."/>
            <person name="Bech P.K."/>
        </authorList>
    </citation>
    <scope>NUCLEOTIDE SEQUENCE [LARGE SCALE GENOMIC DNA]</scope>
    <source>
        <strain evidence="7">S2599</strain>
    </source>
</reference>
<comment type="similarity">
    <text evidence="1 3">Belongs to the pirin family.</text>
</comment>
<organism evidence="6 7">
    <name type="scientific">Pseudoalteromonas rubra</name>
    <dbReference type="NCBI Taxonomy" id="43658"/>
    <lineage>
        <taxon>Bacteria</taxon>
        <taxon>Pseudomonadati</taxon>
        <taxon>Pseudomonadota</taxon>
        <taxon>Gammaproteobacteria</taxon>
        <taxon>Alteromonadales</taxon>
        <taxon>Pseudoalteromonadaceae</taxon>
        <taxon>Pseudoalteromonas</taxon>
    </lineage>
</organism>
<feature type="binding site" evidence="2">
    <location>
        <position position="57"/>
    </location>
    <ligand>
        <name>Fe cation</name>
        <dbReference type="ChEBI" id="CHEBI:24875"/>
    </ligand>
</feature>